<dbReference type="InterPro" id="IPR004307">
    <property type="entry name" value="TspO_MBR"/>
</dbReference>
<feature type="transmembrane region" description="Helical" evidence="6">
    <location>
        <begin position="20"/>
        <end position="46"/>
    </location>
</feature>
<organism evidence="7 8">
    <name type="scientific">Candidatus Jorgensenbacteria bacterium GW2011_GWA1_48_11</name>
    <dbReference type="NCBI Taxonomy" id="1618660"/>
    <lineage>
        <taxon>Bacteria</taxon>
        <taxon>Candidatus Joergenseniibacteriota</taxon>
    </lineage>
</organism>
<dbReference type="FunFam" id="1.20.1260.100:FF:000001">
    <property type="entry name" value="translocator protein 2"/>
    <property type="match status" value="1"/>
</dbReference>
<dbReference type="Gene3D" id="1.20.1260.100">
    <property type="entry name" value="TspO/MBR protein"/>
    <property type="match status" value="1"/>
</dbReference>
<dbReference type="PIRSF" id="PIRSF005859">
    <property type="entry name" value="PBR"/>
    <property type="match status" value="1"/>
</dbReference>
<gene>
    <name evidence="7" type="ORF">UY23_C0001G0369</name>
</gene>
<evidence type="ECO:0000256" key="5">
    <source>
        <dbReference type="ARBA" id="ARBA00023136"/>
    </source>
</evidence>
<evidence type="ECO:0000256" key="6">
    <source>
        <dbReference type="SAM" id="Phobius"/>
    </source>
</evidence>
<evidence type="ECO:0000313" key="8">
    <source>
        <dbReference type="Proteomes" id="UP000034956"/>
    </source>
</evidence>
<protein>
    <submittedName>
        <fullName evidence="7">TspO and MBR like protein</fullName>
    </submittedName>
</protein>
<feature type="transmembrane region" description="Helical" evidence="6">
    <location>
        <begin position="77"/>
        <end position="95"/>
    </location>
</feature>
<accession>A0A0G1WN37</accession>
<evidence type="ECO:0000256" key="3">
    <source>
        <dbReference type="ARBA" id="ARBA00022692"/>
    </source>
</evidence>
<keyword evidence="4 6" id="KW-1133">Transmembrane helix</keyword>
<dbReference type="AlphaFoldDB" id="A0A0G1WN37"/>
<dbReference type="GO" id="GO:0033013">
    <property type="term" value="P:tetrapyrrole metabolic process"/>
    <property type="evidence" value="ECO:0007669"/>
    <property type="project" value="UniProtKB-ARBA"/>
</dbReference>
<evidence type="ECO:0000256" key="2">
    <source>
        <dbReference type="ARBA" id="ARBA00007524"/>
    </source>
</evidence>
<keyword evidence="5 6" id="KW-0472">Membrane</keyword>
<keyword evidence="3 6" id="KW-0812">Transmembrane</keyword>
<comment type="subcellular location">
    <subcellularLocation>
        <location evidence="1">Membrane</location>
        <topology evidence="1">Multi-pass membrane protein</topology>
    </subcellularLocation>
</comment>
<comment type="similarity">
    <text evidence="2">Belongs to the TspO/BZRP family.</text>
</comment>
<evidence type="ECO:0000313" key="7">
    <source>
        <dbReference type="EMBL" id="KKU91763.1"/>
    </source>
</evidence>
<name>A0A0G1WN37_9BACT</name>
<proteinExistence type="inferred from homology"/>
<dbReference type="PANTHER" id="PTHR10057">
    <property type="entry name" value="PERIPHERAL-TYPE BENZODIAZEPINE RECEPTOR"/>
    <property type="match status" value="1"/>
</dbReference>
<dbReference type="Proteomes" id="UP000034956">
    <property type="component" value="Unassembled WGS sequence"/>
</dbReference>
<feature type="transmembrane region" description="Helical" evidence="6">
    <location>
        <begin position="107"/>
        <end position="130"/>
    </location>
</feature>
<dbReference type="GO" id="GO:0016020">
    <property type="term" value="C:membrane"/>
    <property type="evidence" value="ECO:0007669"/>
    <property type="project" value="UniProtKB-SubCell"/>
</dbReference>
<dbReference type="InterPro" id="IPR038330">
    <property type="entry name" value="TspO/MBR-related_sf"/>
</dbReference>
<dbReference type="Pfam" id="PF03073">
    <property type="entry name" value="TspO_MBR"/>
    <property type="match status" value="1"/>
</dbReference>
<comment type="caution">
    <text evidence="7">The sequence shown here is derived from an EMBL/GenBank/DDBJ whole genome shotgun (WGS) entry which is preliminary data.</text>
</comment>
<dbReference type="PANTHER" id="PTHR10057:SF0">
    <property type="entry name" value="TRANSLOCATOR PROTEIN"/>
    <property type="match status" value="1"/>
</dbReference>
<dbReference type="EMBL" id="LCPF01000001">
    <property type="protein sequence ID" value="KKU91763.1"/>
    <property type="molecule type" value="Genomic_DNA"/>
</dbReference>
<reference evidence="7 8" key="1">
    <citation type="journal article" date="2015" name="Nature">
        <title>rRNA introns, odd ribosomes, and small enigmatic genomes across a large radiation of phyla.</title>
        <authorList>
            <person name="Brown C.T."/>
            <person name="Hug L.A."/>
            <person name="Thomas B.C."/>
            <person name="Sharon I."/>
            <person name="Castelle C.J."/>
            <person name="Singh A."/>
            <person name="Wilkins M.J."/>
            <person name="Williams K.H."/>
            <person name="Banfield J.F."/>
        </authorList>
    </citation>
    <scope>NUCLEOTIDE SEQUENCE [LARGE SCALE GENOMIC DNA]</scope>
</reference>
<evidence type="ECO:0000256" key="1">
    <source>
        <dbReference type="ARBA" id="ARBA00004141"/>
    </source>
</evidence>
<evidence type="ECO:0000256" key="4">
    <source>
        <dbReference type="ARBA" id="ARBA00022989"/>
    </source>
</evidence>
<feature type="transmembrane region" description="Helical" evidence="6">
    <location>
        <begin position="53"/>
        <end position="71"/>
    </location>
</feature>
<sequence length="131" mass="15159">MQTYAQFYEAIKKPFFAPPGWVFGTAWGIIYPLITIAFIYTCVLVIRKRVPTNLLWVLIANLIANFLFTPIQLGFAALWPASLVILFIFGTLAFFEYKIWRHSKVVFFLLLPYLLWGAFATILQITITFIN</sequence>
<dbReference type="CDD" id="cd15904">
    <property type="entry name" value="TSPO_MBR"/>
    <property type="match status" value="1"/>
</dbReference>